<comment type="caution">
    <text evidence="1">The sequence shown here is derived from an EMBL/GenBank/DDBJ whole genome shotgun (WGS) entry which is preliminary data.</text>
</comment>
<sequence length="134" mass="14219">MGRHARKASPSSGRWAASPRITSRAGLRGVCCSSRPSRACESFASILYVWACTAAHTFPDFSLGPLEGTNLPSLSGDLGVGLPVWATSPKRGQEVPCSSSSQWKSSVSQFPDVLARKESSFQPFLSLPCLGACE</sequence>
<dbReference type="Proteomes" id="UP001305647">
    <property type="component" value="Unassembled WGS sequence"/>
</dbReference>
<reference evidence="1" key="2">
    <citation type="submission" date="2023-05" db="EMBL/GenBank/DDBJ databases">
        <authorList>
            <consortium name="Lawrence Berkeley National Laboratory"/>
            <person name="Steindorff A."/>
            <person name="Hensen N."/>
            <person name="Bonometti L."/>
            <person name="Westerberg I."/>
            <person name="Brannstrom I.O."/>
            <person name="Guillou S."/>
            <person name="Cros-Aarteil S."/>
            <person name="Calhoun S."/>
            <person name="Haridas S."/>
            <person name="Kuo A."/>
            <person name="Mondo S."/>
            <person name="Pangilinan J."/>
            <person name="Riley R."/>
            <person name="Labutti K."/>
            <person name="Andreopoulos B."/>
            <person name="Lipzen A."/>
            <person name="Chen C."/>
            <person name="Yanf M."/>
            <person name="Daum C."/>
            <person name="Ng V."/>
            <person name="Clum A."/>
            <person name="Ohm R."/>
            <person name="Martin F."/>
            <person name="Silar P."/>
            <person name="Natvig D."/>
            <person name="Lalanne C."/>
            <person name="Gautier V."/>
            <person name="Ament-Velasquez S.L."/>
            <person name="Kruys A."/>
            <person name="Hutchinson M.I."/>
            <person name="Powell A.J."/>
            <person name="Barry K."/>
            <person name="Miller A.N."/>
            <person name="Grigoriev I.V."/>
            <person name="Debuchy R."/>
            <person name="Gladieux P."/>
            <person name="Thoren M.H."/>
            <person name="Johannesson H."/>
        </authorList>
    </citation>
    <scope>NUCLEOTIDE SEQUENCE</scope>
    <source>
        <strain evidence="1">CBS 757.83</strain>
    </source>
</reference>
<reference evidence="1" key="1">
    <citation type="journal article" date="2023" name="Mol. Phylogenet. Evol.">
        <title>Genome-scale phylogeny and comparative genomics of the fungal order Sordariales.</title>
        <authorList>
            <person name="Hensen N."/>
            <person name="Bonometti L."/>
            <person name="Westerberg I."/>
            <person name="Brannstrom I.O."/>
            <person name="Guillou S."/>
            <person name="Cros-Aarteil S."/>
            <person name="Calhoun S."/>
            <person name="Haridas S."/>
            <person name="Kuo A."/>
            <person name="Mondo S."/>
            <person name="Pangilinan J."/>
            <person name="Riley R."/>
            <person name="LaButti K."/>
            <person name="Andreopoulos B."/>
            <person name="Lipzen A."/>
            <person name="Chen C."/>
            <person name="Yan M."/>
            <person name="Daum C."/>
            <person name="Ng V."/>
            <person name="Clum A."/>
            <person name="Steindorff A."/>
            <person name="Ohm R.A."/>
            <person name="Martin F."/>
            <person name="Silar P."/>
            <person name="Natvig D.O."/>
            <person name="Lalanne C."/>
            <person name="Gautier V."/>
            <person name="Ament-Velasquez S.L."/>
            <person name="Kruys A."/>
            <person name="Hutchinson M.I."/>
            <person name="Powell A.J."/>
            <person name="Barry K."/>
            <person name="Miller A.N."/>
            <person name="Grigoriev I.V."/>
            <person name="Debuchy R."/>
            <person name="Gladieux P."/>
            <person name="Hiltunen Thoren M."/>
            <person name="Johannesson H."/>
        </authorList>
    </citation>
    <scope>NUCLEOTIDE SEQUENCE</scope>
    <source>
        <strain evidence="1">CBS 757.83</strain>
    </source>
</reference>
<keyword evidence="2" id="KW-1185">Reference proteome</keyword>
<evidence type="ECO:0000313" key="2">
    <source>
        <dbReference type="Proteomes" id="UP001305647"/>
    </source>
</evidence>
<dbReference type="EMBL" id="MU863633">
    <property type="protein sequence ID" value="KAK4102011.1"/>
    <property type="molecule type" value="Genomic_DNA"/>
</dbReference>
<organism evidence="1 2">
    <name type="scientific">Parathielavia hyrcaniae</name>
    <dbReference type="NCBI Taxonomy" id="113614"/>
    <lineage>
        <taxon>Eukaryota</taxon>
        <taxon>Fungi</taxon>
        <taxon>Dikarya</taxon>
        <taxon>Ascomycota</taxon>
        <taxon>Pezizomycotina</taxon>
        <taxon>Sordariomycetes</taxon>
        <taxon>Sordariomycetidae</taxon>
        <taxon>Sordariales</taxon>
        <taxon>Chaetomiaceae</taxon>
        <taxon>Parathielavia</taxon>
    </lineage>
</organism>
<evidence type="ECO:0000313" key="1">
    <source>
        <dbReference type="EMBL" id="KAK4102011.1"/>
    </source>
</evidence>
<dbReference type="AlphaFoldDB" id="A0AAN6T2M1"/>
<name>A0AAN6T2M1_9PEZI</name>
<gene>
    <name evidence="1" type="ORF">N658DRAFT_43640</name>
</gene>
<protein>
    <submittedName>
        <fullName evidence="1">Uncharacterized protein</fullName>
    </submittedName>
</protein>
<proteinExistence type="predicted"/>
<accession>A0AAN6T2M1</accession>